<gene>
    <name evidence="4" type="ORF">A5889_000808</name>
    <name evidence="3" type="ORF">A5889_002273</name>
</gene>
<feature type="transmembrane region" description="Helical" evidence="1">
    <location>
        <begin position="35"/>
        <end position="51"/>
    </location>
</feature>
<feature type="domain" description="DUF218" evidence="2">
    <location>
        <begin position="219"/>
        <end position="369"/>
    </location>
</feature>
<dbReference type="AlphaFoldDB" id="A0A200J8Q1"/>
<dbReference type="Proteomes" id="UP000196151">
    <property type="component" value="Chromosome"/>
</dbReference>
<name>A0A200J8Q1_9ENTE</name>
<accession>A0A200J8Q1</accession>
<evidence type="ECO:0000259" key="2">
    <source>
        <dbReference type="Pfam" id="PF02698"/>
    </source>
</evidence>
<dbReference type="InterPro" id="IPR014729">
    <property type="entry name" value="Rossmann-like_a/b/a_fold"/>
</dbReference>
<dbReference type="Gene3D" id="3.40.50.620">
    <property type="entry name" value="HUPs"/>
    <property type="match status" value="1"/>
</dbReference>
<dbReference type="GO" id="GO:0005886">
    <property type="term" value="C:plasma membrane"/>
    <property type="evidence" value="ECO:0007669"/>
    <property type="project" value="TreeGrafter"/>
</dbReference>
<proteinExistence type="predicted"/>
<feature type="transmembrane region" description="Helical" evidence="1">
    <location>
        <begin position="184"/>
        <end position="209"/>
    </location>
</feature>
<evidence type="ECO:0000256" key="1">
    <source>
        <dbReference type="SAM" id="Phobius"/>
    </source>
</evidence>
<dbReference type="EMBL" id="NIBQ01000002">
    <property type="protein sequence ID" value="OUZ33558.1"/>
    <property type="molecule type" value="Genomic_DNA"/>
</dbReference>
<dbReference type="PANTHER" id="PTHR30336">
    <property type="entry name" value="INNER MEMBRANE PROTEIN, PROBABLE PERMEASE"/>
    <property type="match status" value="1"/>
</dbReference>
<keyword evidence="1" id="KW-0812">Transmembrane</keyword>
<dbReference type="Pfam" id="PF02698">
    <property type="entry name" value="DUF218"/>
    <property type="match status" value="1"/>
</dbReference>
<feature type="transmembrane region" description="Helical" evidence="1">
    <location>
        <begin position="57"/>
        <end position="75"/>
    </location>
</feature>
<keyword evidence="1" id="KW-0472">Membrane</keyword>
<feature type="transmembrane region" description="Helical" evidence="1">
    <location>
        <begin position="109"/>
        <end position="138"/>
    </location>
</feature>
<dbReference type="GO" id="GO:0000270">
    <property type="term" value="P:peptidoglycan metabolic process"/>
    <property type="evidence" value="ECO:0007669"/>
    <property type="project" value="TreeGrafter"/>
</dbReference>
<keyword evidence="5" id="KW-1185">Reference proteome</keyword>
<organism evidence="3">
    <name type="scientific">Candidatus Enterococcus dunnyi</name>
    <dbReference type="NCBI Taxonomy" id="1834192"/>
    <lineage>
        <taxon>Bacteria</taxon>
        <taxon>Bacillati</taxon>
        <taxon>Bacillota</taxon>
        <taxon>Bacilli</taxon>
        <taxon>Lactobacillales</taxon>
        <taxon>Enterococcaceae</taxon>
        <taxon>Enterococcus</taxon>
    </lineage>
</organism>
<dbReference type="InterPro" id="IPR003848">
    <property type="entry name" value="DUF218"/>
</dbReference>
<evidence type="ECO:0000313" key="4">
    <source>
        <dbReference type="EMBL" id="WYJ93312.1"/>
    </source>
</evidence>
<dbReference type="EMBL" id="CP147246">
    <property type="protein sequence ID" value="WYJ93312.1"/>
    <property type="molecule type" value="Genomic_DNA"/>
</dbReference>
<reference evidence="3" key="1">
    <citation type="submission" date="2017-05" db="EMBL/GenBank/DDBJ databases">
        <title>The Genome Sequence of Enterococcus sp. 9D6_DIV0238.</title>
        <authorList>
            <consortium name="The Broad Institute Genomics Platform"/>
            <consortium name="The Broad Institute Genomic Center for Infectious Diseases"/>
            <person name="Earl A."/>
            <person name="Manson A."/>
            <person name="Schwartman J."/>
            <person name="Gilmore M."/>
            <person name="Abouelleil A."/>
            <person name="Cao P."/>
            <person name="Chapman S."/>
            <person name="Cusick C."/>
            <person name="Shea T."/>
            <person name="Young S."/>
            <person name="Neafsey D."/>
            <person name="Nusbaum C."/>
            <person name="Birren B."/>
        </authorList>
    </citation>
    <scope>NUCLEOTIDE SEQUENCE [LARGE SCALE GENOMIC DNA]</scope>
    <source>
        <strain evidence="3">9D6_DIV0238</strain>
    </source>
</reference>
<keyword evidence="1" id="KW-1133">Transmembrane helix</keyword>
<reference evidence="4" key="3">
    <citation type="submission" date="2024-03" db="EMBL/GenBank/DDBJ databases">
        <title>The Genome Sequence of Enterococcus sp. DIV0238c.</title>
        <authorList>
            <consortium name="The Broad Institute Genomics Platform"/>
            <consortium name="The Broad Institute Microbial Omics Core"/>
            <consortium name="The Broad Institute Genomic Center for Infectious Diseases"/>
            <person name="Earl A."/>
            <person name="Manson A."/>
            <person name="Gilmore M."/>
            <person name="Schwartman J."/>
            <person name="Shea T."/>
            <person name="Abouelleil A."/>
            <person name="Cao P."/>
            <person name="Chapman S."/>
            <person name="Cusick C."/>
            <person name="Young S."/>
            <person name="Neafsey D."/>
            <person name="Nusbaum C."/>
            <person name="Birren B."/>
        </authorList>
    </citation>
    <scope>NUCLEOTIDE SEQUENCE</scope>
    <source>
        <strain evidence="4">9D6_DIV0238</strain>
    </source>
</reference>
<dbReference type="CDD" id="cd06259">
    <property type="entry name" value="YdcF-like"/>
    <property type="match status" value="1"/>
</dbReference>
<feature type="transmembrane region" description="Helical" evidence="1">
    <location>
        <begin position="381"/>
        <end position="401"/>
    </location>
</feature>
<feature type="transmembrane region" description="Helical" evidence="1">
    <location>
        <begin position="150"/>
        <end position="172"/>
    </location>
</feature>
<feature type="transmembrane region" description="Helical" evidence="1">
    <location>
        <begin position="82"/>
        <end position="103"/>
    </location>
</feature>
<dbReference type="GO" id="GO:0043164">
    <property type="term" value="P:Gram-negative-bacterium-type cell wall biogenesis"/>
    <property type="evidence" value="ECO:0007669"/>
    <property type="project" value="TreeGrafter"/>
</dbReference>
<feature type="transmembrane region" description="Helical" evidence="1">
    <location>
        <begin position="6"/>
        <end position="23"/>
    </location>
</feature>
<reference evidence="4" key="2">
    <citation type="submission" date="2017-05" db="EMBL/GenBank/DDBJ databases">
        <authorList>
            <consortium name="The Broad Institute Genomics Platform"/>
            <consortium name="The Broad Institute Genomic Center for Infectious Diseases"/>
            <person name="Earl A."/>
            <person name="Manson A."/>
            <person name="Schwartman J."/>
            <person name="Gilmore M."/>
            <person name="Abouelleil A."/>
            <person name="Cao P."/>
            <person name="Chapman S."/>
            <person name="Cusick C."/>
            <person name="Shea T."/>
            <person name="Young S."/>
            <person name="Neafsey D."/>
            <person name="Nusbaum C."/>
            <person name="Birren B."/>
        </authorList>
    </citation>
    <scope>NUCLEOTIDE SEQUENCE</scope>
    <source>
        <strain evidence="4">9D6_DIV0238</strain>
    </source>
</reference>
<evidence type="ECO:0000313" key="5">
    <source>
        <dbReference type="Proteomes" id="UP000196151"/>
    </source>
</evidence>
<dbReference type="InterPro" id="IPR051599">
    <property type="entry name" value="Cell_Envelope_Assoc"/>
</dbReference>
<dbReference type="PANTHER" id="PTHR30336:SF18">
    <property type="entry name" value="MEMBRANE PROTEIN"/>
    <property type="match status" value="1"/>
</dbReference>
<dbReference type="OrthoDB" id="9782395at2"/>
<evidence type="ECO:0000313" key="3">
    <source>
        <dbReference type="EMBL" id="OUZ33558.1"/>
    </source>
</evidence>
<dbReference type="RefSeq" id="WP_087641338.1">
    <property type="nucleotide sequence ID" value="NZ_CP147246.1"/>
</dbReference>
<protein>
    <recommendedName>
        <fullName evidence="2">DUF218 domain-containing protein</fullName>
    </recommendedName>
</protein>
<sequence>MGTYFTIILGLIYLIGAFIIPKWRKNKVDKDWKFFEVLWFSICFICYVIFLEIRLPSYFFLIPSLFLTIFLVSYFREKRRLVNGLLFNLFLAVGMSYLGFLVVRTVNPLLVVMAGATGIFLLLLLLIGLYALLVFLYWNAIVVLRKEGHSFANLLTLLLAIGLTALLIFSYYSTSILPQWALTLFGIFPAILLYFSVVFYNFLTISVIYQFNQPRYNQDFIIVLGSGLIDGKTVPPLLGNRINKAIQFYQAQKAATQRAPKIIMSGGKGDDEHLAEGAAMKAYALEKGIPEQDILVEANSKNTLENMKFSKEIIEQSVGSTAYRAIFTTNNFHLFRAGMFAKMANLNANGVGAKTAFYFLPNAFLREFIAIVVMRKRRHMIICGLIVLAMIALTLFDYFYVGPVS</sequence>